<dbReference type="PROSITE" id="PS50262">
    <property type="entry name" value="G_PROTEIN_RECEP_F1_2"/>
    <property type="match status" value="1"/>
</dbReference>
<dbReference type="Pfam" id="PF00001">
    <property type="entry name" value="7tm_1"/>
    <property type="match status" value="1"/>
</dbReference>
<comment type="similarity">
    <text evidence="8">Belongs to the G-protein coupled receptor 1 family.</text>
</comment>
<dbReference type="PANTHER" id="PTHR24243:SF208">
    <property type="entry name" value="PYROKININ-1 RECEPTOR"/>
    <property type="match status" value="1"/>
</dbReference>
<keyword evidence="5 9" id="KW-0472">Membrane</keyword>
<dbReference type="Gene3D" id="1.20.1070.10">
    <property type="entry name" value="Rhodopsin 7-helix transmembrane proteins"/>
    <property type="match status" value="1"/>
</dbReference>
<evidence type="ECO:0000256" key="9">
    <source>
        <dbReference type="SAM" id="Phobius"/>
    </source>
</evidence>
<reference evidence="12" key="1">
    <citation type="submission" date="2025-08" db="UniProtKB">
        <authorList>
            <consortium name="RefSeq"/>
        </authorList>
    </citation>
    <scope>IDENTIFICATION</scope>
    <source>
        <tissue evidence="12">Tentacle</tissue>
    </source>
</reference>
<evidence type="ECO:0000256" key="2">
    <source>
        <dbReference type="ARBA" id="ARBA00022692"/>
    </source>
</evidence>
<evidence type="ECO:0000256" key="8">
    <source>
        <dbReference type="RuleBase" id="RU000688"/>
    </source>
</evidence>
<evidence type="ECO:0000313" key="11">
    <source>
        <dbReference type="Proteomes" id="UP000515163"/>
    </source>
</evidence>
<evidence type="ECO:0000256" key="7">
    <source>
        <dbReference type="ARBA" id="ARBA00023224"/>
    </source>
</evidence>
<dbReference type="PANTHER" id="PTHR24243">
    <property type="entry name" value="G-PROTEIN COUPLED RECEPTOR"/>
    <property type="match status" value="1"/>
</dbReference>
<evidence type="ECO:0000256" key="6">
    <source>
        <dbReference type="ARBA" id="ARBA00023170"/>
    </source>
</evidence>
<keyword evidence="2 8" id="KW-0812">Transmembrane</keyword>
<evidence type="ECO:0000256" key="3">
    <source>
        <dbReference type="ARBA" id="ARBA00022989"/>
    </source>
</evidence>
<dbReference type="KEGG" id="aten:116290920"/>
<dbReference type="GO" id="GO:0016020">
    <property type="term" value="C:membrane"/>
    <property type="evidence" value="ECO:0007669"/>
    <property type="project" value="UniProtKB-SubCell"/>
</dbReference>
<feature type="transmembrane region" description="Helical" evidence="9">
    <location>
        <begin position="147"/>
        <end position="168"/>
    </location>
</feature>
<dbReference type="Proteomes" id="UP000515163">
    <property type="component" value="Unplaced"/>
</dbReference>
<gene>
    <name evidence="12" type="primary">LOC116290920</name>
</gene>
<dbReference type="PRINTS" id="PR00237">
    <property type="entry name" value="GPCRRHODOPSN"/>
</dbReference>
<feature type="transmembrane region" description="Helical" evidence="9">
    <location>
        <begin position="260"/>
        <end position="289"/>
    </location>
</feature>
<evidence type="ECO:0000313" key="12">
    <source>
        <dbReference type="RefSeq" id="XP_031553901.1"/>
    </source>
</evidence>
<feature type="transmembrane region" description="Helical" evidence="9">
    <location>
        <begin position="59"/>
        <end position="79"/>
    </location>
</feature>
<dbReference type="InterPro" id="IPR000276">
    <property type="entry name" value="GPCR_Rhodpsn"/>
</dbReference>
<dbReference type="SUPFAM" id="SSF81321">
    <property type="entry name" value="Family A G protein-coupled receptor-like"/>
    <property type="match status" value="1"/>
</dbReference>
<name>A0A6P8HDY5_ACTTE</name>
<keyword evidence="11" id="KW-1185">Reference proteome</keyword>
<dbReference type="RefSeq" id="XP_031553901.1">
    <property type="nucleotide sequence ID" value="XM_031698041.1"/>
</dbReference>
<evidence type="ECO:0000256" key="5">
    <source>
        <dbReference type="ARBA" id="ARBA00023136"/>
    </source>
</evidence>
<feature type="transmembrane region" description="Helical" evidence="9">
    <location>
        <begin position="301"/>
        <end position="324"/>
    </location>
</feature>
<feature type="transmembrane region" description="Helical" evidence="9">
    <location>
        <begin position="99"/>
        <end position="126"/>
    </location>
</feature>
<keyword evidence="6 8" id="KW-0675">Receptor</keyword>
<feature type="transmembrane region" description="Helical" evidence="9">
    <location>
        <begin position="30"/>
        <end position="52"/>
    </location>
</feature>
<evidence type="ECO:0000259" key="10">
    <source>
        <dbReference type="PROSITE" id="PS50262"/>
    </source>
</evidence>
<keyword evidence="7 8" id="KW-0807">Transducer</keyword>
<dbReference type="InParanoid" id="A0A6P8HDY5"/>
<protein>
    <submittedName>
        <fullName evidence="12">Tachykinin-like peptides receptor 99D</fullName>
    </submittedName>
</protein>
<keyword evidence="4 8" id="KW-0297">G-protein coupled receptor</keyword>
<dbReference type="PROSITE" id="PS00237">
    <property type="entry name" value="G_PROTEIN_RECEP_F1_1"/>
    <property type="match status" value="1"/>
</dbReference>
<feature type="transmembrane region" description="Helical" evidence="9">
    <location>
        <begin position="206"/>
        <end position="232"/>
    </location>
</feature>
<sequence>MNLTNSSLALQQNGEVCDISSSLGATVCKALAYIIIFFVSAIGNIIVIGVVLRTKSPRGVMDIFIVNMAFSDLFVPFLMVPKELFEVISGSLEWQVGGLVGNVFCKLYFFIADISPIVSTLTLYCITVERFLAVTRPKLPSYKEPKLHLIMVVLTWIIAMGYCAPYMYVFRLERVENPSEGTNGTTILSCGINWAPAFDHVTSHMAYITATCVLFVIIPFFSLTCMYTYLVIKARASYKIMAHSLSPRAKKRRAIKMWTLLKLSIAVVLGFAICWAPFNVGMFLLIFIWHGKPPTSCFFETYWFVAILMSASNAAVNPWIYLVFVDRFKKQLQEIRKSFSSMLSLRSLSPVQQSADIEKEGCGKMEPVAV</sequence>
<feature type="domain" description="G-protein coupled receptors family 1 profile" evidence="10">
    <location>
        <begin position="43"/>
        <end position="321"/>
    </location>
</feature>
<keyword evidence="3 9" id="KW-1133">Transmembrane helix</keyword>
<evidence type="ECO:0000256" key="1">
    <source>
        <dbReference type="ARBA" id="ARBA00004141"/>
    </source>
</evidence>
<dbReference type="OrthoDB" id="9876908at2759"/>
<dbReference type="AlphaFoldDB" id="A0A6P8HDY5"/>
<dbReference type="InterPro" id="IPR017452">
    <property type="entry name" value="GPCR_Rhodpsn_7TM"/>
</dbReference>
<dbReference type="GeneID" id="116290920"/>
<evidence type="ECO:0000256" key="4">
    <source>
        <dbReference type="ARBA" id="ARBA00023040"/>
    </source>
</evidence>
<accession>A0A6P8HDY5</accession>
<dbReference type="GO" id="GO:0004930">
    <property type="term" value="F:G protein-coupled receptor activity"/>
    <property type="evidence" value="ECO:0007669"/>
    <property type="project" value="UniProtKB-KW"/>
</dbReference>
<organism evidence="11 12">
    <name type="scientific">Actinia tenebrosa</name>
    <name type="common">Australian red waratah sea anemone</name>
    <dbReference type="NCBI Taxonomy" id="6105"/>
    <lineage>
        <taxon>Eukaryota</taxon>
        <taxon>Metazoa</taxon>
        <taxon>Cnidaria</taxon>
        <taxon>Anthozoa</taxon>
        <taxon>Hexacorallia</taxon>
        <taxon>Actiniaria</taxon>
        <taxon>Actiniidae</taxon>
        <taxon>Actinia</taxon>
    </lineage>
</organism>
<proteinExistence type="inferred from homology"/>
<dbReference type="CDD" id="cd00637">
    <property type="entry name" value="7tm_classA_rhodopsin-like"/>
    <property type="match status" value="1"/>
</dbReference>
<comment type="subcellular location">
    <subcellularLocation>
        <location evidence="1">Membrane</location>
        <topology evidence="1">Multi-pass membrane protein</topology>
    </subcellularLocation>
</comment>